<evidence type="ECO:0000313" key="2">
    <source>
        <dbReference type="EMBL" id="EAR84258.1"/>
    </source>
</evidence>
<reference evidence="3" key="1">
    <citation type="journal article" date="2006" name="PLoS Biol.">
        <title>Macronuclear genome sequence of the ciliate Tetrahymena thermophila, a model eukaryote.</title>
        <authorList>
            <person name="Eisen J.A."/>
            <person name="Coyne R.S."/>
            <person name="Wu M."/>
            <person name="Wu D."/>
            <person name="Thiagarajan M."/>
            <person name="Wortman J.R."/>
            <person name="Badger J.H."/>
            <person name="Ren Q."/>
            <person name="Amedeo P."/>
            <person name="Jones K.M."/>
            <person name="Tallon L.J."/>
            <person name="Delcher A.L."/>
            <person name="Salzberg S.L."/>
            <person name="Silva J.C."/>
            <person name="Haas B.J."/>
            <person name="Majoros W.H."/>
            <person name="Farzad M."/>
            <person name="Carlton J.M."/>
            <person name="Smith R.K. Jr."/>
            <person name="Garg J."/>
            <person name="Pearlman R.E."/>
            <person name="Karrer K.M."/>
            <person name="Sun L."/>
            <person name="Manning G."/>
            <person name="Elde N.C."/>
            <person name="Turkewitz A.P."/>
            <person name="Asai D.J."/>
            <person name="Wilkes D.E."/>
            <person name="Wang Y."/>
            <person name="Cai H."/>
            <person name="Collins K."/>
            <person name="Stewart B.A."/>
            <person name="Lee S.R."/>
            <person name="Wilamowska K."/>
            <person name="Weinberg Z."/>
            <person name="Ruzzo W.L."/>
            <person name="Wloga D."/>
            <person name="Gaertig J."/>
            <person name="Frankel J."/>
            <person name="Tsao C.-C."/>
            <person name="Gorovsky M.A."/>
            <person name="Keeling P.J."/>
            <person name="Waller R.F."/>
            <person name="Patron N.J."/>
            <person name="Cherry J.M."/>
            <person name="Stover N.A."/>
            <person name="Krieger C.J."/>
            <person name="del Toro C."/>
            <person name="Ryder H.F."/>
            <person name="Williamson S.C."/>
            <person name="Barbeau R.A."/>
            <person name="Hamilton E.P."/>
            <person name="Orias E."/>
        </authorList>
    </citation>
    <scope>NUCLEOTIDE SEQUENCE [LARGE SCALE GENOMIC DNA]</scope>
    <source>
        <strain evidence="3">SB210</strain>
    </source>
</reference>
<name>Q22FW8_TETTS</name>
<gene>
    <name evidence="2" type="ORF">TTHERM_00721910</name>
</gene>
<dbReference type="AlphaFoldDB" id="Q22FW8"/>
<protein>
    <submittedName>
        <fullName evidence="2">Nematoblast specific protein</fullName>
    </submittedName>
</protein>
<evidence type="ECO:0000313" key="3">
    <source>
        <dbReference type="Proteomes" id="UP000009168"/>
    </source>
</evidence>
<sequence length="401" mass="45483">MTDIKVSFGWNSYQTCSAQQCSNASILEQGVSYWQDSNIIISLFFYVAVAGAYDISLLSTEVQRSAELQVTIPTISYRYFAKFNTDSLNLSLGTIQIKYPGYYQVNFQGTNSLVNRKTGYYPQLNSLILSGSQNQNAIYFVNDSFSSYYGRRGPSCHFTYNLESKTNIQQFFNEVTVPKYWDAVGTYAMAIGFDYGYFGMQVNSESERKILFSVWSPQSTDDPSQISADNTVILVSKGNNTVINSFGGEGSGGQSYLVYPWVAGVSYQFKLVGQPSTNGYSVFSAYFKDPTKSQDYILIASWKRPKTQSYLSGLYSFIENFNPEKGHISRKAYFNHQKAIDYRNKEVKVLSAYFTYDVTADKKQRFDYDGGVDNVKGFYLRNCGFFNKTNVQYGDTFIKNK</sequence>
<accession>Q22FW8</accession>
<dbReference type="HOGENOM" id="CLU_032971_0_0_1"/>
<dbReference type="Pfam" id="PF11958">
    <property type="entry name" value="DUF3472"/>
    <property type="match status" value="1"/>
</dbReference>
<dbReference type="RefSeq" id="XP_001031921.1">
    <property type="nucleotide sequence ID" value="XM_001031921.1"/>
</dbReference>
<keyword evidence="3" id="KW-1185">Reference proteome</keyword>
<dbReference type="eggNOG" id="ENOG502S4UW">
    <property type="taxonomic scope" value="Eukaryota"/>
</dbReference>
<dbReference type="Proteomes" id="UP000009168">
    <property type="component" value="Unassembled WGS sequence"/>
</dbReference>
<proteinExistence type="predicted"/>
<dbReference type="OrthoDB" id="6338748at2759"/>
<feature type="domain" description="DUF5077" evidence="1">
    <location>
        <begin position="6"/>
        <end position="133"/>
    </location>
</feature>
<evidence type="ECO:0000259" key="1">
    <source>
        <dbReference type="Pfam" id="PF16871"/>
    </source>
</evidence>
<dbReference type="EMBL" id="GG662576">
    <property type="protein sequence ID" value="EAR84258.1"/>
    <property type="molecule type" value="Genomic_DNA"/>
</dbReference>
<dbReference type="InParanoid" id="Q22FW8"/>
<dbReference type="GeneID" id="7836246"/>
<organism evidence="2 3">
    <name type="scientific">Tetrahymena thermophila (strain SB210)</name>
    <dbReference type="NCBI Taxonomy" id="312017"/>
    <lineage>
        <taxon>Eukaryota</taxon>
        <taxon>Sar</taxon>
        <taxon>Alveolata</taxon>
        <taxon>Ciliophora</taxon>
        <taxon>Intramacronucleata</taxon>
        <taxon>Oligohymenophorea</taxon>
        <taxon>Hymenostomatida</taxon>
        <taxon>Tetrahymenina</taxon>
        <taxon>Tetrahymenidae</taxon>
        <taxon>Tetrahymena</taxon>
    </lineage>
</organism>
<dbReference type="KEGG" id="tet:TTHERM_00721910"/>
<dbReference type="InterPro" id="IPR021862">
    <property type="entry name" value="DUF3472"/>
</dbReference>
<dbReference type="InterPro" id="IPR031712">
    <property type="entry name" value="DUF5077"/>
</dbReference>
<dbReference type="Pfam" id="PF16871">
    <property type="entry name" value="DUF5077"/>
    <property type="match status" value="1"/>
</dbReference>